<gene>
    <name evidence="2" type="ordered locus">Ppro_2207</name>
</gene>
<evidence type="ECO:0000313" key="3">
    <source>
        <dbReference type="Proteomes" id="UP000006732"/>
    </source>
</evidence>
<dbReference type="PROSITE" id="PS51257">
    <property type="entry name" value="PROKAR_LIPOPROTEIN"/>
    <property type="match status" value="1"/>
</dbReference>
<dbReference type="PANTHER" id="PTHR37530:SF1">
    <property type="entry name" value="OUTER MEMBRANE PROTEIN SLP"/>
    <property type="match status" value="1"/>
</dbReference>
<dbReference type="HOGENOM" id="CLU_100924_2_1_7"/>
<dbReference type="EMBL" id="CP000482">
    <property type="protein sequence ID" value="ABK99814.1"/>
    <property type="molecule type" value="Genomic_DNA"/>
</dbReference>
<feature type="signal peptide" evidence="1">
    <location>
        <begin position="1"/>
        <end position="22"/>
    </location>
</feature>
<feature type="chain" id="PRO_5002632551" evidence="1">
    <location>
        <begin position="23"/>
        <end position="183"/>
    </location>
</feature>
<sequence>MKIRFLWILAALLLAGCTHVFSEQASSLVDSSLTFEQVKKEPKAHLGKFVKLGGIIVNTRNTAEGSQVEVVQFGLGSDDVPDESTTSGGRFLALTPIYLDNMVYKAGRPVALIGEVKGEKAMALDEITYTYPLVAISEIHVWRVREAYPYGYPPHYSYDPFFYPYWWYEPPYWRYPAPRMRYR</sequence>
<dbReference type="Proteomes" id="UP000006732">
    <property type="component" value="Chromosome"/>
</dbReference>
<name>A1AR44_PELPD</name>
<reference evidence="2 3" key="1">
    <citation type="submission" date="2006-10" db="EMBL/GenBank/DDBJ databases">
        <title>Complete sequence of chromosome of Pelobacter propionicus DSM 2379.</title>
        <authorList>
            <consortium name="US DOE Joint Genome Institute"/>
            <person name="Copeland A."/>
            <person name="Lucas S."/>
            <person name="Lapidus A."/>
            <person name="Barry K."/>
            <person name="Detter J.C."/>
            <person name="Glavina del Rio T."/>
            <person name="Hammon N."/>
            <person name="Israni S."/>
            <person name="Dalin E."/>
            <person name="Tice H."/>
            <person name="Pitluck S."/>
            <person name="Saunders E."/>
            <person name="Brettin T."/>
            <person name="Bruce D."/>
            <person name="Han C."/>
            <person name="Tapia R."/>
            <person name="Schmutz J."/>
            <person name="Larimer F."/>
            <person name="Land M."/>
            <person name="Hauser L."/>
            <person name="Kyrpides N."/>
            <person name="Kim E."/>
            <person name="Lovley D."/>
            <person name="Richardson P."/>
        </authorList>
    </citation>
    <scope>NUCLEOTIDE SEQUENCE [LARGE SCALE GENOMIC DNA]</scope>
    <source>
        <strain evidence="3">DSM 2379 / NBRC 103807 / OttBd1</strain>
    </source>
</reference>
<accession>A1AR44</accession>
<proteinExistence type="predicted"/>
<dbReference type="KEGG" id="ppd:Ppro_2207"/>
<protein>
    <submittedName>
        <fullName evidence="2">Outer membrane lipoprotein Slp</fullName>
    </submittedName>
</protein>
<dbReference type="PIRSF" id="PIRSF004982">
    <property type="entry name" value="SlP"/>
    <property type="match status" value="1"/>
</dbReference>
<dbReference type="eggNOG" id="COG3065">
    <property type="taxonomic scope" value="Bacteria"/>
</dbReference>
<dbReference type="InterPro" id="IPR004658">
    <property type="entry name" value="OMP_Slp"/>
</dbReference>
<dbReference type="PANTHER" id="PTHR37530">
    <property type="entry name" value="OUTER MEMBRANE PROTEIN SLP"/>
    <property type="match status" value="1"/>
</dbReference>
<dbReference type="GO" id="GO:0019867">
    <property type="term" value="C:outer membrane"/>
    <property type="evidence" value="ECO:0007669"/>
    <property type="project" value="InterPro"/>
</dbReference>
<dbReference type="RefSeq" id="WP_011736075.1">
    <property type="nucleotide sequence ID" value="NC_008609.1"/>
</dbReference>
<dbReference type="STRING" id="338966.Ppro_2207"/>
<keyword evidence="3" id="KW-1185">Reference proteome</keyword>
<organism evidence="2 3">
    <name type="scientific">Pelobacter propionicus (strain DSM 2379 / NBRC 103807 / OttBd1)</name>
    <dbReference type="NCBI Taxonomy" id="338966"/>
    <lineage>
        <taxon>Bacteria</taxon>
        <taxon>Pseudomonadati</taxon>
        <taxon>Thermodesulfobacteriota</taxon>
        <taxon>Desulfuromonadia</taxon>
        <taxon>Desulfuromonadales</taxon>
        <taxon>Desulfuromonadaceae</taxon>
        <taxon>Pelobacter</taxon>
    </lineage>
</organism>
<dbReference type="Pfam" id="PF03843">
    <property type="entry name" value="Slp"/>
    <property type="match status" value="1"/>
</dbReference>
<dbReference type="AlphaFoldDB" id="A1AR44"/>
<keyword evidence="1" id="KW-0732">Signal</keyword>
<keyword evidence="2" id="KW-0449">Lipoprotein</keyword>
<evidence type="ECO:0000256" key="1">
    <source>
        <dbReference type="SAM" id="SignalP"/>
    </source>
</evidence>
<evidence type="ECO:0000313" key="2">
    <source>
        <dbReference type="EMBL" id="ABK99814.1"/>
    </source>
</evidence>